<dbReference type="Gene3D" id="1.10.700.10">
    <property type="entry name" value="Dioxygenase LigAB, LigA subunit"/>
    <property type="match status" value="1"/>
</dbReference>
<dbReference type="InterPro" id="IPR011986">
    <property type="entry name" value="Xdiol_dOase_LigA"/>
</dbReference>
<proteinExistence type="predicted"/>
<evidence type="ECO:0000313" key="2">
    <source>
        <dbReference type="EMBL" id="MFC4296463.1"/>
    </source>
</evidence>
<dbReference type="Pfam" id="PF07746">
    <property type="entry name" value="LigA"/>
    <property type="match status" value="1"/>
</dbReference>
<dbReference type="EMBL" id="JBHSDY010000001">
    <property type="protein sequence ID" value="MFC4296463.1"/>
    <property type="molecule type" value="Genomic_DNA"/>
</dbReference>
<accession>A0ABV8RST4</accession>
<protein>
    <submittedName>
        <fullName evidence="2">Protocatechuate 3,4-dioxygenase</fullName>
    </submittedName>
</protein>
<feature type="domain" description="Extradiol ring-cleavage dioxygenase LigAB LigA subunit" evidence="1">
    <location>
        <begin position="29"/>
        <end position="114"/>
    </location>
</feature>
<gene>
    <name evidence="2" type="ORF">ACFO0J_00225</name>
</gene>
<reference evidence="3" key="1">
    <citation type="journal article" date="2019" name="Int. J. Syst. Evol. Microbiol.">
        <title>The Global Catalogue of Microorganisms (GCM) 10K type strain sequencing project: providing services to taxonomists for standard genome sequencing and annotation.</title>
        <authorList>
            <consortium name="The Broad Institute Genomics Platform"/>
            <consortium name="The Broad Institute Genome Sequencing Center for Infectious Disease"/>
            <person name="Wu L."/>
            <person name="Ma J."/>
        </authorList>
    </citation>
    <scope>NUCLEOTIDE SEQUENCE [LARGE SCALE GENOMIC DNA]</scope>
    <source>
        <strain evidence="3">CGMCC 1.19029</strain>
    </source>
</reference>
<evidence type="ECO:0000259" key="1">
    <source>
        <dbReference type="Pfam" id="PF07746"/>
    </source>
</evidence>
<name>A0ABV8RST4_9BURK</name>
<keyword evidence="3" id="KW-1185">Reference proteome</keyword>
<dbReference type="InterPro" id="IPR036622">
    <property type="entry name" value="LigA_sf"/>
</dbReference>
<organism evidence="2 3">
    <name type="scientific">Castellaniella hirudinis</name>
    <dbReference type="NCBI Taxonomy" id="1144617"/>
    <lineage>
        <taxon>Bacteria</taxon>
        <taxon>Pseudomonadati</taxon>
        <taxon>Pseudomonadota</taxon>
        <taxon>Betaproteobacteria</taxon>
        <taxon>Burkholderiales</taxon>
        <taxon>Alcaligenaceae</taxon>
        <taxon>Castellaniella</taxon>
    </lineage>
</organism>
<comment type="caution">
    <text evidence="2">The sequence shown here is derived from an EMBL/GenBank/DDBJ whole genome shotgun (WGS) entry which is preliminary data.</text>
</comment>
<dbReference type="RefSeq" id="WP_376811052.1">
    <property type="nucleotide sequence ID" value="NZ_JBHSDY010000001.1"/>
</dbReference>
<sequence>MASPQLDRNRPIPDTIVFDLRESRKGYRLNKMCDSLTSEANRQAYKADEEAYLARHGLSEYEKRLVRARDWSGLNAAGGNIYYLLKLGFVVGHGLYRMGAQMRGEPFEAFLASRHAKGAR</sequence>
<dbReference type="Proteomes" id="UP001595756">
    <property type="component" value="Unassembled WGS sequence"/>
</dbReference>
<evidence type="ECO:0000313" key="3">
    <source>
        <dbReference type="Proteomes" id="UP001595756"/>
    </source>
</evidence>
<dbReference type="SUPFAM" id="SSF48076">
    <property type="entry name" value="LigA subunit of an aromatic-ring-opening dioxygenase LigAB"/>
    <property type="match status" value="1"/>
</dbReference>